<reference evidence="2" key="1">
    <citation type="submission" date="2021-01" db="EMBL/GenBank/DDBJ databases">
        <authorList>
            <person name="Corre E."/>
            <person name="Pelletier E."/>
            <person name="Niang G."/>
            <person name="Scheremetjew M."/>
            <person name="Finn R."/>
            <person name="Kale V."/>
            <person name="Holt S."/>
            <person name="Cochrane G."/>
            <person name="Meng A."/>
            <person name="Brown T."/>
            <person name="Cohen L."/>
        </authorList>
    </citation>
    <scope>NUCLEOTIDE SEQUENCE</scope>
    <source>
        <strain evidence="2">CCAP1064/1</strain>
    </source>
</reference>
<feature type="region of interest" description="Disordered" evidence="1">
    <location>
        <begin position="1"/>
        <end position="24"/>
    </location>
</feature>
<dbReference type="EMBL" id="HBEL01038372">
    <property type="protein sequence ID" value="CAD8421690.1"/>
    <property type="molecule type" value="Transcribed_RNA"/>
</dbReference>
<name>A0A7S0CF81_9STRA</name>
<feature type="compositionally biased region" description="Polar residues" evidence="1">
    <location>
        <begin position="1"/>
        <end position="16"/>
    </location>
</feature>
<evidence type="ECO:0000313" key="2">
    <source>
        <dbReference type="EMBL" id="CAD8421690.1"/>
    </source>
</evidence>
<proteinExistence type="predicted"/>
<protein>
    <submittedName>
        <fullName evidence="2">Uncharacterized protein</fullName>
    </submittedName>
</protein>
<organism evidence="2">
    <name type="scientific">Proboscia inermis</name>
    <dbReference type="NCBI Taxonomy" id="420281"/>
    <lineage>
        <taxon>Eukaryota</taxon>
        <taxon>Sar</taxon>
        <taxon>Stramenopiles</taxon>
        <taxon>Ochrophyta</taxon>
        <taxon>Bacillariophyta</taxon>
        <taxon>Coscinodiscophyceae</taxon>
        <taxon>Rhizosoleniophycidae</taxon>
        <taxon>Rhizosoleniales</taxon>
        <taxon>Rhizosoleniaceae</taxon>
        <taxon>Proboscia</taxon>
    </lineage>
</organism>
<sequence length="122" mass="13613">MMSILQSHRMTITSCSRPRPLSHRPASASCATNSSILFSTQFNPSNSPWYSAWMEEWHSERGNALPPIARMVPFSSLLWSMAAQVAVGPSWDRYEETSEEPEVDFFVSDGSGDGALWNEPSN</sequence>
<accession>A0A7S0CF81</accession>
<evidence type="ECO:0000256" key="1">
    <source>
        <dbReference type="SAM" id="MobiDB-lite"/>
    </source>
</evidence>
<gene>
    <name evidence="2" type="ORF">PINE0816_LOCUS17846</name>
</gene>
<dbReference type="AlphaFoldDB" id="A0A7S0CF81"/>